<gene>
    <name evidence="1" type="ORF">LTRI10_LOCUS5695</name>
</gene>
<keyword evidence="2" id="KW-1185">Reference proteome</keyword>
<accession>A0AAV2CQE4</accession>
<name>A0AAV2CQE4_9ROSI</name>
<organism evidence="1 2">
    <name type="scientific">Linum trigynum</name>
    <dbReference type="NCBI Taxonomy" id="586398"/>
    <lineage>
        <taxon>Eukaryota</taxon>
        <taxon>Viridiplantae</taxon>
        <taxon>Streptophyta</taxon>
        <taxon>Embryophyta</taxon>
        <taxon>Tracheophyta</taxon>
        <taxon>Spermatophyta</taxon>
        <taxon>Magnoliopsida</taxon>
        <taxon>eudicotyledons</taxon>
        <taxon>Gunneridae</taxon>
        <taxon>Pentapetalae</taxon>
        <taxon>rosids</taxon>
        <taxon>fabids</taxon>
        <taxon>Malpighiales</taxon>
        <taxon>Linaceae</taxon>
        <taxon>Linum</taxon>
    </lineage>
</organism>
<protein>
    <submittedName>
        <fullName evidence="1">Uncharacterized protein</fullName>
    </submittedName>
</protein>
<sequence length="131" mass="14170">MASSTPSVAASFSLYNPSNDTAGTAGNFVHVPYHQQQELLFSPTSPPSQQLHPYRYQPNMLSIPATAARGKAGSDELAENVSTAMVADPKFRVAVAAAISSLINKEASRFHGQQLREEIERQRGEGWGLNI</sequence>
<proteinExistence type="predicted"/>
<dbReference type="Proteomes" id="UP001497516">
    <property type="component" value="Chromosome 1"/>
</dbReference>
<evidence type="ECO:0000313" key="2">
    <source>
        <dbReference type="Proteomes" id="UP001497516"/>
    </source>
</evidence>
<reference evidence="1 2" key="1">
    <citation type="submission" date="2024-04" db="EMBL/GenBank/DDBJ databases">
        <authorList>
            <person name="Fracassetti M."/>
        </authorList>
    </citation>
    <scope>NUCLEOTIDE SEQUENCE [LARGE SCALE GENOMIC DNA]</scope>
</reference>
<dbReference type="AlphaFoldDB" id="A0AAV2CQE4"/>
<evidence type="ECO:0000313" key="1">
    <source>
        <dbReference type="EMBL" id="CAL1358112.1"/>
    </source>
</evidence>
<dbReference type="EMBL" id="OZ034813">
    <property type="protein sequence ID" value="CAL1358112.1"/>
    <property type="molecule type" value="Genomic_DNA"/>
</dbReference>